<accession>A0A2B4SUB4</accession>
<dbReference type="InterPro" id="IPR001841">
    <property type="entry name" value="Znf_RING"/>
</dbReference>
<sequence>MEGKCGKLGRKGRTFRSQFSQIKGGRVEGLLIHSSGVSSLQDEDQSVEEVITYSLGKQNRWLLPEVIKTGCFSSGNDEELVLVERYANASHRKPTRADCISVFNSKNGTLRKPRRKLAHTKDLLRDDEKIKSRFEVTYPNLSGSWSIRPKKPFRHHGKRKKNNYNYSSTSDCLLEDYDDEVVETDFDSEFEEDFGEQLDRSSSLGLDILMRNSSSVPQTHYGKEMSSLNKNWRDKQIEPEQTKRHFLVNDGTEMHQRHLEYLEEIKAGSSLLDSREEQIQSNENIRNPEVGKKRRRRARNPALSSVAGSKVANESVLQLKTCSDPVECPNPDIDDGIVLMMRKHEIIPETLAQQWHHMYKEGSSYPRTFSLNLTSLIPLSTGDEVFVAFRVLGDHGRCHSGEIKAVLNMAVYRDGMDDYNKTVSDLISQISMMQSDQKIWTIQEITDLAISFHLELAKNKTVKVHCKEPRKPRLSLDVFQDLCGWTSKAFSSHTAKYQVKKCLSEVTGHPEMSTAAIPLDSNFVMMEFCGICFQEVKDREHDGTIPFLFLNACGHKFCNSCWRAHLKTQIDLGQMKLSCPAHECSIEVDDVTLMSLAPSLFERHLAKRVNTMLEISPKWKWCPADQCKLVVKGTTLQDSSKIHYAEYSGGVQPLPVVCVCGTMWCFKCQEDAHWPATCEEAQEFRQKNASYARFATRKEKELITSVQVKRCPSCYYPVEKGLGCNHMTCILCRKEFCWSCLGDWSASNINHSQCRLIQLTKIQLITKCINIVSYQHIAVTSRVARASSLICQIHRKLDKIEHDLNIYTKCFPLRPELKKRSRTEQRLKMLCENNAFHLLKKGFNFKFQAHLALEGLAIRLSFSNGAGCSKKLALEFSRLLFIVERMENILQDINCCLVRRESLSKLGHFIKFGKKCILSIGRRVNEHQ</sequence>
<reference evidence="14" key="1">
    <citation type="journal article" date="2017" name="bioRxiv">
        <title>Comparative analysis of the genomes of Stylophora pistillata and Acropora digitifera provides evidence for extensive differences between species of corals.</title>
        <authorList>
            <person name="Voolstra C.R."/>
            <person name="Li Y."/>
            <person name="Liew Y.J."/>
            <person name="Baumgarten S."/>
            <person name="Zoccola D."/>
            <person name="Flot J.-F."/>
            <person name="Tambutte S."/>
            <person name="Allemand D."/>
            <person name="Aranda M."/>
        </authorList>
    </citation>
    <scope>NUCLEOTIDE SEQUENCE [LARGE SCALE GENOMIC DNA]</scope>
</reference>
<dbReference type="SMART" id="SM00647">
    <property type="entry name" value="IBR"/>
    <property type="match status" value="2"/>
</dbReference>
<dbReference type="OrthoDB" id="1431934at2759"/>
<dbReference type="Pfam" id="PF00097">
    <property type="entry name" value="zf-C3HC4"/>
    <property type="match status" value="1"/>
</dbReference>
<feature type="domain" description="RING-type" evidence="11">
    <location>
        <begin position="529"/>
        <end position="583"/>
    </location>
</feature>
<evidence type="ECO:0000256" key="7">
    <source>
        <dbReference type="ARBA" id="ARBA00022786"/>
    </source>
</evidence>
<dbReference type="InterPro" id="IPR002867">
    <property type="entry name" value="IBR_dom"/>
</dbReference>
<evidence type="ECO:0000256" key="3">
    <source>
        <dbReference type="ARBA" id="ARBA00022679"/>
    </source>
</evidence>
<dbReference type="PROSITE" id="PS50089">
    <property type="entry name" value="ZF_RING_2"/>
    <property type="match status" value="1"/>
</dbReference>
<dbReference type="AlphaFoldDB" id="A0A2B4SUB4"/>
<keyword evidence="7" id="KW-0833">Ubl conjugation pathway</keyword>
<proteinExistence type="predicted"/>
<dbReference type="Pfam" id="PF01485">
    <property type="entry name" value="IBR"/>
    <property type="match status" value="1"/>
</dbReference>
<evidence type="ECO:0000256" key="9">
    <source>
        <dbReference type="PROSITE-ProRule" id="PRU00175"/>
    </source>
</evidence>
<dbReference type="Proteomes" id="UP000225706">
    <property type="component" value="Unassembled WGS sequence"/>
</dbReference>
<keyword evidence="8" id="KW-0862">Zinc</keyword>
<name>A0A2B4SUB4_STYPI</name>
<dbReference type="SUPFAM" id="SSF57850">
    <property type="entry name" value="RING/U-box"/>
    <property type="match status" value="3"/>
</dbReference>
<comment type="catalytic activity">
    <reaction evidence="1">
        <text>[E2 ubiquitin-conjugating enzyme]-S-ubiquitinyl-L-cysteine + [acceptor protein]-L-lysine = [E2 ubiquitin-conjugating enzyme]-L-cysteine + [acceptor protein]-N(6)-ubiquitinyl-L-lysine.</text>
        <dbReference type="EC" id="2.3.2.31"/>
    </reaction>
</comment>
<evidence type="ECO:0000259" key="11">
    <source>
        <dbReference type="PROSITE" id="PS50089"/>
    </source>
</evidence>
<dbReference type="InterPro" id="IPR044066">
    <property type="entry name" value="TRIAD_supradom"/>
</dbReference>
<dbReference type="InterPro" id="IPR013083">
    <property type="entry name" value="Znf_RING/FYVE/PHD"/>
</dbReference>
<evidence type="ECO:0000256" key="6">
    <source>
        <dbReference type="ARBA" id="ARBA00022771"/>
    </source>
</evidence>
<evidence type="ECO:0000313" key="14">
    <source>
        <dbReference type="Proteomes" id="UP000225706"/>
    </source>
</evidence>
<evidence type="ECO:0000256" key="5">
    <source>
        <dbReference type="ARBA" id="ARBA00022737"/>
    </source>
</evidence>
<dbReference type="GO" id="GO:0061630">
    <property type="term" value="F:ubiquitin protein ligase activity"/>
    <property type="evidence" value="ECO:0007669"/>
    <property type="project" value="UniProtKB-EC"/>
</dbReference>
<feature type="region of interest" description="Disordered" evidence="10">
    <location>
        <begin position="276"/>
        <end position="301"/>
    </location>
</feature>
<evidence type="ECO:0000256" key="10">
    <source>
        <dbReference type="SAM" id="MobiDB-lite"/>
    </source>
</evidence>
<dbReference type="PANTHER" id="PTHR11685">
    <property type="entry name" value="RBR FAMILY RING FINGER AND IBR DOMAIN-CONTAINING"/>
    <property type="match status" value="1"/>
</dbReference>
<dbReference type="EMBL" id="LSMT01000019">
    <property type="protein sequence ID" value="PFX32739.1"/>
    <property type="molecule type" value="Genomic_DNA"/>
</dbReference>
<evidence type="ECO:0000313" key="13">
    <source>
        <dbReference type="EMBL" id="PFX32739.1"/>
    </source>
</evidence>
<evidence type="ECO:0000259" key="12">
    <source>
        <dbReference type="PROSITE" id="PS51873"/>
    </source>
</evidence>
<dbReference type="Pfam" id="PF22191">
    <property type="entry name" value="IBR_1"/>
    <property type="match status" value="1"/>
</dbReference>
<keyword evidence="6 9" id="KW-0863">Zinc-finger</keyword>
<dbReference type="GO" id="GO:0008270">
    <property type="term" value="F:zinc ion binding"/>
    <property type="evidence" value="ECO:0007669"/>
    <property type="project" value="UniProtKB-KW"/>
</dbReference>
<keyword evidence="4" id="KW-0479">Metal-binding</keyword>
<evidence type="ECO:0000256" key="8">
    <source>
        <dbReference type="ARBA" id="ARBA00022833"/>
    </source>
</evidence>
<comment type="caution">
    <text evidence="13">The sequence shown here is derived from an EMBL/GenBank/DDBJ whole genome shotgun (WGS) entry which is preliminary data.</text>
</comment>
<dbReference type="STRING" id="50429.A0A2B4SUB4"/>
<evidence type="ECO:0000256" key="1">
    <source>
        <dbReference type="ARBA" id="ARBA00001798"/>
    </source>
</evidence>
<organism evidence="13 14">
    <name type="scientific">Stylophora pistillata</name>
    <name type="common">Smooth cauliflower coral</name>
    <dbReference type="NCBI Taxonomy" id="50429"/>
    <lineage>
        <taxon>Eukaryota</taxon>
        <taxon>Metazoa</taxon>
        <taxon>Cnidaria</taxon>
        <taxon>Anthozoa</taxon>
        <taxon>Hexacorallia</taxon>
        <taxon>Scleractinia</taxon>
        <taxon>Astrocoeniina</taxon>
        <taxon>Pocilloporidae</taxon>
        <taxon>Stylophora</taxon>
    </lineage>
</organism>
<evidence type="ECO:0000256" key="2">
    <source>
        <dbReference type="ARBA" id="ARBA00012251"/>
    </source>
</evidence>
<keyword evidence="5" id="KW-0677">Repeat</keyword>
<evidence type="ECO:0000256" key="4">
    <source>
        <dbReference type="ARBA" id="ARBA00022723"/>
    </source>
</evidence>
<keyword evidence="14" id="KW-1185">Reference proteome</keyword>
<dbReference type="Gene3D" id="1.20.120.1750">
    <property type="match status" value="1"/>
</dbReference>
<gene>
    <name evidence="13" type="primary">arih1</name>
    <name evidence="13" type="ORF">AWC38_SpisGene2415</name>
</gene>
<dbReference type="InterPro" id="IPR031127">
    <property type="entry name" value="E3_UB_ligase_RBR"/>
</dbReference>
<dbReference type="InterPro" id="IPR018957">
    <property type="entry name" value="Znf_C3HC4_RING-type"/>
</dbReference>
<protein>
    <recommendedName>
        <fullName evidence="2">RBR-type E3 ubiquitin transferase</fullName>
        <ecNumber evidence="2">2.3.2.31</ecNumber>
    </recommendedName>
</protein>
<keyword evidence="3" id="KW-0808">Transferase</keyword>
<dbReference type="PROSITE" id="PS51873">
    <property type="entry name" value="TRIAD"/>
    <property type="match status" value="1"/>
</dbReference>
<dbReference type="Gene3D" id="3.30.40.10">
    <property type="entry name" value="Zinc/RING finger domain, C3HC4 (zinc finger)"/>
    <property type="match status" value="1"/>
</dbReference>
<dbReference type="GO" id="GO:0016567">
    <property type="term" value="P:protein ubiquitination"/>
    <property type="evidence" value="ECO:0007669"/>
    <property type="project" value="InterPro"/>
</dbReference>
<feature type="domain" description="RING-type" evidence="12">
    <location>
        <begin position="525"/>
        <end position="758"/>
    </location>
</feature>
<dbReference type="EC" id="2.3.2.31" evidence="2"/>